<dbReference type="InterPro" id="IPR013783">
    <property type="entry name" value="Ig-like_fold"/>
</dbReference>
<dbReference type="Ensembl" id="ENSORLT00015022414.1">
    <property type="protein sequence ID" value="ENSORLP00015014697.1"/>
    <property type="gene ID" value="ENSORLG00015015633.1"/>
</dbReference>
<dbReference type="InterPro" id="IPR003599">
    <property type="entry name" value="Ig_sub"/>
</dbReference>
<dbReference type="CDD" id="cd00099">
    <property type="entry name" value="IgV"/>
    <property type="match status" value="1"/>
</dbReference>
<dbReference type="Pfam" id="PF07686">
    <property type="entry name" value="V-set"/>
    <property type="match status" value="1"/>
</dbReference>
<reference evidence="2" key="3">
    <citation type="submission" date="2025-08" db="UniProtKB">
        <authorList>
            <consortium name="Ensembl"/>
        </authorList>
    </citation>
    <scope>IDENTIFICATION</scope>
    <source>
        <strain evidence="2">HSOK</strain>
    </source>
</reference>
<dbReference type="InterPro" id="IPR013106">
    <property type="entry name" value="Ig_V-set"/>
</dbReference>
<dbReference type="InterPro" id="IPR036179">
    <property type="entry name" value="Ig-like_dom_sf"/>
</dbReference>
<dbReference type="SMART" id="SM00408">
    <property type="entry name" value="IGc2"/>
    <property type="match status" value="1"/>
</dbReference>
<reference key="1">
    <citation type="journal article" date="2007" name="Nature">
        <title>The medaka draft genome and insights into vertebrate genome evolution.</title>
        <authorList>
            <person name="Kasahara M."/>
            <person name="Naruse K."/>
            <person name="Sasaki S."/>
            <person name="Nakatani Y."/>
            <person name="Qu W."/>
            <person name="Ahsan B."/>
            <person name="Yamada T."/>
            <person name="Nagayasu Y."/>
            <person name="Doi K."/>
            <person name="Kasai Y."/>
            <person name="Jindo T."/>
            <person name="Kobayashi D."/>
            <person name="Shimada A."/>
            <person name="Toyoda A."/>
            <person name="Kuroki Y."/>
            <person name="Fujiyama A."/>
            <person name="Sasaki T."/>
            <person name="Shimizu A."/>
            <person name="Asakawa S."/>
            <person name="Shimizu N."/>
            <person name="Hashimoto S."/>
            <person name="Yang J."/>
            <person name="Lee Y."/>
            <person name="Matsushima K."/>
            <person name="Sugano S."/>
            <person name="Sakaizumi M."/>
            <person name="Narita T."/>
            <person name="Ohishi K."/>
            <person name="Haga S."/>
            <person name="Ohta F."/>
            <person name="Nomoto H."/>
            <person name="Nogata K."/>
            <person name="Morishita T."/>
            <person name="Endo T."/>
            <person name="Shin-I T."/>
            <person name="Takeda H."/>
            <person name="Morishita S."/>
            <person name="Kohara Y."/>
        </authorList>
    </citation>
    <scope>NUCLEOTIDE SEQUENCE [LARGE SCALE GENOMIC DNA]</scope>
    <source>
        <strain>Hd-rR</strain>
    </source>
</reference>
<evidence type="ECO:0000313" key="2">
    <source>
        <dbReference type="Ensembl" id="ENSORLP00015014697.1"/>
    </source>
</evidence>
<dbReference type="InterPro" id="IPR007110">
    <property type="entry name" value="Ig-like_dom"/>
</dbReference>
<accession>A0A3P9I410</accession>
<dbReference type="Proteomes" id="UP000265200">
    <property type="component" value="Chromosome 10"/>
</dbReference>
<reference evidence="2" key="4">
    <citation type="submission" date="2025-09" db="UniProtKB">
        <authorList>
            <consortium name="Ensembl"/>
        </authorList>
    </citation>
    <scope>IDENTIFICATION</scope>
    <source>
        <strain evidence="2">HSOK</strain>
    </source>
</reference>
<evidence type="ECO:0000259" key="1">
    <source>
        <dbReference type="PROSITE" id="PS50835"/>
    </source>
</evidence>
<dbReference type="AlphaFoldDB" id="A0A3P9I410"/>
<dbReference type="Gene3D" id="2.60.40.10">
    <property type="entry name" value="Immunoglobulins"/>
    <property type="match status" value="1"/>
</dbReference>
<protein>
    <recommendedName>
        <fullName evidence="1">Ig-like domain-containing protein</fullName>
    </recommendedName>
</protein>
<sequence>MANISHQGFDVNNELAGVFWAKIPMETPSKISLTKAELGDDVTLICSTKGVDRNLLSWFKYELGYVIKTVGTISYETKKMYGRFQSPRFKIIPEADGFSLSISNVSKEDEGTYLCQAGSYLTMRFINGSHLVVKGKIYVTPIFTQNVKCILNKMYYYYYYHYLEHDTSLRTFFERTFSSWCFHWKRREGFFFFFFCHYLQEHFNHLQFKEVWCKQKSCFRFFLSQLYFNI</sequence>
<feature type="domain" description="Ig-like" evidence="1">
    <location>
        <begin position="24"/>
        <end position="117"/>
    </location>
</feature>
<dbReference type="SMART" id="SM00409">
    <property type="entry name" value="IG"/>
    <property type="match status" value="1"/>
</dbReference>
<proteinExistence type="predicted"/>
<organism evidence="2 3">
    <name type="scientific">Oryzias latipes</name>
    <name type="common">Japanese rice fish</name>
    <name type="synonym">Japanese killifish</name>
    <dbReference type="NCBI Taxonomy" id="8090"/>
    <lineage>
        <taxon>Eukaryota</taxon>
        <taxon>Metazoa</taxon>
        <taxon>Chordata</taxon>
        <taxon>Craniata</taxon>
        <taxon>Vertebrata</taxon>
        <taxon>Euteleostomi</taxon>
        <taxon>Actinopterygii</taxon>
        <taxon>Neopterygii</taxon>
        <taxon>Teleostei</taxon>
        <taxon>Neoteleostei</taxon>
        <taxon>Acanthomorphata</taxon>
        <taxon>Ovalentaria</taxon>
        <taxon>Atherinomorphae</taxon>
        <taxon>Beloniformes</taxon>
        <taxon>Adrianichthyidae</taxon>
        <taxon>Oryziinae</taxon>
        <taxon>Oryzias</taxon>
    </lineage>
</organism>
<name>A0A3P9I410_ORYLA</name>
<dbReference type="PROSITE" id="PS50835">
    <property type="entry name" value="IG_LIKE"/>
    <property type="match status" value="1"/>
</dbReference>
<reference evidence="2 3" key="2">
    <citation type="submission" date="2017-04" db="EMBL/GenBank/DDBJ databases">
        <title>CpG methylation of centromeres and impact of large insertions on vertebrate speciation.</title>
        <authorList>
            <person name="Ichikawa K."/>
            <person name="Yoshimura J."/>
            <person name="Morishita S."/>
        </authorList>
    </citation>
    <scope>NUCLEOTIDE SEQUENCE</scope>
    <source>
        <strain evidence="2 3">HSOK</strain>
    </source>
</reference>
<evidence type="ECO:0000313" key="3">
    <source>
        <dbReference type="Proteomes" id="UP000265200"/>
    </source>
</evidence>
<dbReference type="InterPro" id="IPR003598">
    <property type="entry name" value="Ig_sub2"/>
</dbReference>
<dbReference type="SUPFAM" id="SSF48726">
    <property type="entry name" value="Immunoglobulin"/>
    <property type="match status" value="1"/>
</dbReference>